<keyword evidence="4" id="KW-0997">Cell inner membrane</keyword>
<dbReference type="GO" id="GO:0042941">
    <property type="term" value="P:D-alanine transmembrane transport"/>
    <property type="evidence" value="ECO:0007669"/>
    <property type="project" value="TreeGrafter"/>
</dbReference>
<dbReference type="Gene3D" id="1.10.3470.10">
    <property type="entry name" value="ABC transporter involved in vitamin B12 uptake, BtuC"/>
    <property type="match status" value="1"/>
</dbReference>
<feature type="transmembrane region" description="Helical" evidence="10">
    <location>
        <begin position="143"/>
        <end position="170"/>
    </location>
</feature>
<accession>A0A6J4J361</accession>
<evidence type="ECO:0000313" key="11">
    <source>
        <dbReference type="EMBL" id="CAA9266695.1"/>
    </source>
</evidence>
<comment type="similarity">
    <text evidence="9">Belongs to the binding-protein-dependent transport system permease family. LivHM subfamily.</text>
</comment>
<dbReference type="InterPro" id="IPR052157">
    <property type="entry name" value="BCAA_transport_permease"/>
</dbReference>
<keyword evidence="3" id="KW-1003">Cell membrane</keyword>
<gene>
    <name evidence="11" type="ORF">AVDCRST_MAG10-3042</name>
</gene>
<dbReference type="PANTHER" id="PTHR11795:SF371">
    <property type="entry name" value="HIGH-AFFINITY BRANCHED-CHAIN AMINO ACID TRANSPORT SYSTEM PERMEASE PROTEIN LIVH"/>
    <property type="match status" value="1"/>
</dbReference>
<dbReference type="InterPro" id="IPR001851">
    <property type="entry name" value="ABC_transp_permease"/>
</dbReference>
<comment type="subcellular location">
    <subcellularLocation>
        <location evidence="1">Cell membrane</location>
        <topology evidence="1">Multi-pass membrane protein</topology>
    </subcellularLocation>
</comment>
<evidence type="ECO:0000256" key="9">
    <source>
        <dbReference type="ARBA" id="ARBA00037998"/>
    </source>
</evidence>
<dbReference type="CDD" id="cd06582">
    <property type="entry name" value="TM_PBP1_LivH_like"/>
    <property type="match status" value="1"/>
</dbReference>
<protein>
    <submittedName>
        <fullName evidence="11">High-affinity branched-chain amino acid transport system permease protein LivH</fullName>
    </submittedName>
</protein>
<feature type="transmembrane region" description="Helical" evidence="10">
    <location>
        <begin position="279"/>
        <end position="298"/>
    </location>
</feature>
<organism evidence="11">
    <name type="scientific">uncultured Acidimicrobiales bacterium</name>
    <dbReference type="NCBI Taxonomy" id="310071"/>
    <lineage>
        <taxon>Bacteria</taxon>
        <taxon>Bacillati</taxon>
        <taxon>Actinomycetota</taxon>
        <taxon>Acidimicrobiia</taxon>
        <taxon>Acidimicrobiales</taxon>
        <taxon>environmental samples</taxon>
    </lineage>
</organism>
<dbReference type="GO" id="GO:0015192">
    <property type="term" value="F:L-phenylalanine transmembrane transporter activity"/>
    <property type="evidence" value="ECO:0007669"/>
    <property type="project" value="TreeGrafter"/>
</dbReference>
<evidence type="ECO:0000256" key="4">
    <source>
        <dbReference type="ARBA" id="ARBA00022519"/>
    </source>
</evidence>
<sequence length="305" mass="32342">MRQFVQQLVNGTVLGATYGLIALGYTMVYGIIQLINFAHGEIFMVGAFGGLTVYRYWLPESLAGNVWVALPAVLIVAIAVSVGTAVLMERLAYRPLRNAPRLAPLITAIGVSIFLQEAVRLFYPGGKRQQPFPQLISSGTFDVAGVTVAWVSVFVVVVAVALMVALQVFVKKTKTGKAMRATSQDPESAKLMGIDINRVIVVTFVLGAALAAVAGVMQGMRFAQIDFRIGFLSGLKAFTAAVLGGIGNITGAVLGGFLLGIVEALATQYVPQGSSWKDVWAFIVLIAVLVVRPGGLLGERVATRA</sequence>
<proteinExistence type="inferred from homology"/>
<keyword evidence="5 10" id="KW-0812">Transmembrane</keyword>
<evidence type="ECO:0000256" key="5">
    <source>
        <dbReference type="ARBA" id="ARBA00022692"/>
    </source>
</evidence>
<keyword evidence="6" id="KW-0029">Amino-acid transport</keyword>
<evidence type="ECO:0000256" key="6">
    <source>
        <dbReference type="ARBA" id="ARBA00022970"/>
    </source>
</evidence>
<dbReference type="Pfam" id="PF02653">
    <property type="entry name" value="BPD_transp_2"/>
    <property type="match status" value="1"/>
</dbReference>
<reference evidence="11" key="1">
    <citation type="submission" date="2020-02" db="EMBL/GenBank/DDBJ databases">
        <authorList>
            <person name="Meier V. D."/>
        </authorList>
    </citation>
    <scope>NUCLEOTIDE SEQUENCE</scope>
    <source>
        <strain evidence="11">AVDCRST_MAG10</strain>
    </source>
</reference>
<evidence type="ECO:0000256" key="10">
    <source>
        <dbReference type="SAM" id="Phobius"/>
    </source>
</evidence>
<feature type="transmembrane region" description="Helical" evidence="10">
    <location>
        <begin position="237"/>
        <end position="267"/>
    </location>
</feature>
<dbReference type="PANTHER" id="PTHR11795">
    <property type="entry name" value="BRANCHED-CHAIN AMINO ACID TRANSPORT SYSTEM PERMEASE PROTEIN LIVH"/>
    <property type="match status" value="1"/>
</dbReference>
<evidence type="ECO:0000256" key="2">
    <source>
        <dbReference type="ARBA" id="ARBA00022448"/>
    </source>
</evidence>
<evidence type="ECO:0000256" key="1">
    <source>
        <dbReference type="ARBA" id="ARBA00004651"/>
    </source>
</evidence>
<name>A0A6J4J361_9ACTN</name>
<feature type="transmembrane region" description="Helical" evidence="10">
    <location>
        <begin position="12"/>
        <end position="35"/>
    </location>
</feature>
<dbReference type="GO" id="GO:1903806">
    <property type="term" value="P:L-isoleucine import across plasma membrane"/>
    <property type="evidence" value="ECO:0007669"/>
    <property type="project" value="TreeGrafter"/>
</dbReference>
<evidence type="ECO:0000256" key="3">
    <source>
        <dbReference type="ARBA" id="ARBA00022475"/>
    </source>
</evidence>
<dbReference type="AlphaFoldDB" id="A0A6J4J361"/>
<dbReference type="GO" id="GO:0005886">
    <property type="term" value="C:plasma membrane"/>
    <property type="evidence" value="ECO:0007669"/>
    <property type="project" value="UniProtKB-SubCell"/>
</dbReference>
<keyword evidence="2" id="KW-0813">Transport</keyword>
<dbReference type="GO" id="GO:0015808">
    <property type="term" value="P:L-alanine transport"/>
    <property type="evidence" value="ECO:0007669"/>
    <property type="project" value="TreeGrafter"/>
</dbReference>
<keyword evidence="7 10" id="KW-1133">Transmembrane helix</keyword>
<evidence type="ECO:0000256" key="7">
    <source>
        <dbReference type="ARBA" id="ARBA00022989"/>
    </source>
</evidence>
<evidence type="ECO:0000256" key="8">
    <source>
        <dbReference type="ARBA" id="ARBA00023136"/>
    </source>
</evidence>
<dbReference type="GO" id="GO:0015188">
    <property type="term" value="F:L-isoleucine transmembrane transporter activity"/>
    <property type="evidence" value="ECO:0007669"/>
    <property type="project" value="TreeGrafter"/>
</dbReference>
<dbReference type="GO" id="GO:0005304">
    <property type="term" value="F:L-valine transmembrane transporter activity"/>
    <property type="evidence" value="ECO:0007669"/>
    <property type="project" value="TreeGrafter"/>
</dbReference>
<dbReference type="InterPro" id="IPR037294">
    <property type="entry name" value="ABC_BtuC-like"/>
</dbReference>
<dbReference type="EMBL" id="CADCTB010000188">
    <property type="protein sequence ID" value="CAA9266695.1"/>
    <property type="molecule type" value="Genomic_DNA"/>
</dbReference>
<feature type="transmembrane region" description="Helical" evidence="10">
    <location>
        <begin position="199"/>
        <end position="217"/>
    </location>
</feature>
<dbReference type="GO" id="GO:0015190">
    <property type="term" value="F:L-leucine transmembrane transporter activity"/>
    <property type="evidence" value="ECO:0007669"/>
    <property type="project" value="TreeGrafter"/>
</dbReference>
<keyword evidence="8 10" id="KW-0472">Membrane</keyword>
<feature type="transmembrane region" description="Helical" evidence="10">
    <location>
        <begin position="99"/>
        <end position="123"/>
    </location>
</feature>
<feature type="transmembrane region" description="Helical" evidence="10">
    <location>
        <begin position="64"/>
        <end position="87"/>
    </location>
</feature>